<organism evidence="2">
    <name type="scientific">Geladintestivirus 1</name>
    <dbReference type="NCBI Taxonomy" id="3233133"/>
    <lineage>
        <taxon>Viruses</taxon>
        <taxon>Duplodnaviria</taxon>
        <taxon>Heunggongvirae</taxon>
        <taxon>Uroviricota</taxon>
        <taxon>Caudoviricetes</taxon>
        <taxon>Crassvirales</taxon>
    </lineage>
</organism>
<sequence length="94" mass="11269">MNYYFSYFLLNKEYKTKNITITDNKMYYQNIIIAEHLNEDTVIINNTFYNIKQFKFVNSLLEYSGIRNKFMVIILNGVSIETSSLIKEFNKRIS</sequence>
<evidence type="ECO:0000313" key="3">
    <source>
        <dbReference type="EMBL" id="XCO00531.1"/>
    </source>
</evidence>
<proteinExistence type="predicted"/>
<evidence type="ECO:0000313" key="1">
    <source>
        <dbReference type="EMBL" id="XCO00336.1"/>
    </source>
</evidence>
<protein>
    <submittedName>
        <fullName evidence="2">Uncharacterized protein</fullName>
    </submittedName>
</protein>
<dbReference type="EMBL" id="PP965499">
    <property type="protein sequence ID" value="XCO00531.1"/>
    <property type="molecule type" value="Genomic_DNA"/>
</dbReference>
<dbReference type="EMBL" id="PP965498">
    <property type="protein sequence ID" value="XCO00434.1"/>
    <property type="molecule type" value="Genomic_DNA"/>
</dbReference>
<evidence type="ECO:0000313" key="2">
    <source>
        <dbReference type="EMBL" id="XCO00434.1"/>
    </source>
</evidence>
<reference evidence="2" key="1">
    <citation type="submission" date="2024-06" db="EMBL/GenBank/DDBJ databases">
        <title>Intestivirid acquisition increases across infancy in a wild primate population.</title>
        <authorList>
            <person name="Schneider-Creas I.A."/>
            <person name="Moya I.L."/>
            <person name="Chiou K.L."/>
            <person name="Baniel A."/>
            <person name="Azanaw Haile A."/>
            <person name="Kebede F."/>
            <person name="Abebe B."/>
            <person name="Snyder-Mackler N."/>
            <person name="Varsani A."/>
        </authorList>
    </citation>
    <scope>NUCLEOTIDE SEQUENCE</scope>
    <source>
        <strain evidence="1">Int_RNL_2016_0117_DIX</strain>
        <strain evidence="3">Int_RNL_2017_0546_COW</strain>
        <strain evidence="2">Int_RNL_2018_0945_COW</strain>
    </source>
</reference>
<name>A0AAU8MLQ4_9CAUD</name>
<dbReference type="EMBL" id="PP965497">
    <property type="protein sequence ID" value="XCO00336.1"/>
    <property type="molecule type" value="Genomic_DNA"/>
</dbReference>
<accession>A0AAU8MLQ4</accession>